<evidence type="ECO:0000313" key="3">
    <source>
        <dbReference type="Proteomes" id="UP000214603"/>
    </source>
</evidence>
<proteinExistence type="predicted"/>
<dbReference type="InterPro" id="IPR036388">
    <property type="entry name" value="WH-like_DNA-bd_sf"/>
</dbReference>
<protein>
    <recommendedName>
        <fullName evidence="1">NrtR DNA-binding winged helix domain-containing protein</fullName>
    </recommendedName>
</protein>
<dbReference type="InterPro" id="IPR036390">
    <property type="entry name" value="WH_DNA-bd_sf"/>
</dbReference>
<dbReference type="AlphaFoldDB" id="A0A225N5H8"/>
<dbReference type="InterPro" id="IPR054105">
    <property type="entry name" value="WHD_NrtR"/>
</dbReference>
<evidence type="ECO:0000313" key="2">
    <source>
        <dbReference type="EMBL" id="OWT66259.1"/>
    </source>
</evidence>
<dbReference type="Gene3D" id="1.10.10.10">
    <property type="entry name" value="Winged helix-like DNA-binding domain superfamily/Winged helix DNA-binding domain"/>
    <property type="match status" value="1"/>
</dbReference>
<dbReference type="PIRSF" id="PIRSF019423">
    <property type="entry name" value="NMN_biosyn"/>
    <property type="match status" value="1"/>
</dbReference>
<sequence length="330" mass="36756">MAINPSSFPDSPADIAAASVQTELVAVLVAVSGGQPRVLTRGRLELLPAGPFQSGHRSLQAGLRAWVETQTHHPLGYVEQLYTFADGDRANWQGQRIISVSYLGLTREGQGSEAVQWQDWYRYFPWEDWRAGCPAMLQEYILPALQQWCAAQPDAALRRRRRQRVDFTFGPDEASWNEELVLQRYELLFEAGLVQEAARRAQAGQGGAVAAGVSALAPAVMPGAAMQHDHRRILATAMARLRAKIRYRPVVFELMPPEFTLLQLQQTFEAVAGRSLHKQNFRRLIAQQSLVEDTGRMTRGAAGRPAKLFQFRGDVVLERAISGSKLPLSR</sequence>
<reference evidence="3" key="1">
    <citation type="submission" date="2017-06" db="EMBL/GenBank/DDBJ databases">
        <title>Herbaspirillum phytohormonus sp. nov., isolated from the root nodule of Robinia pseudoacacia in lead-zinc mine.</title>
        <authorList>
            <person name="Fan M."/>
            <person name="Lin Y."/>
        </authorList>
    </citation>
    <scope>NUCLEOTIDE SEQUENCE [LARGE SCALE GENOMIC DNA]</scope>
    <source>
        <strain evidence="3">SC-089</strain>
    </source>
</reference>
<dbReference type="InterPro" id="IPR015797">
    <property type="entry name" value="NUDIX_hydrolase-like_dom_sf"/>
</dbReference>
<feature type="domain" description="NrtR DNA-binding winged helix" evidence="1">
    <location>
        <begin position="251"/>
        <end position="311"/>
    </location>
</feature>
<accession>A0A225N5H8</accession>
<keyword evidence="3" id="KW-1185">Reference proteome</keyword>
<dbReference type="Proteomes" id="UP000214603">
    <property type="component" value="Unassembled WGS sequence"/>
</dbReference>
<dbReference type="OrthoDB" id="5417595at2"/>
<dbReference type="RefSeq" id="WP_088601387.1">
    <property type="nucleotide sequence ID" value="NZ_NJIH01000001.1"/>
</dbReference>
<comment type="caution">
    <text evidence="2">The sequence shown here is derived from an EMBL/GenBank/DDBJ whole genome shotgun (WGS) entry which is preliminary data.</text>
</comment>
<gene>
    <name evidence="2" type="ORF">CEY11_00485</name>
</gene>
<dbReference type="SUPFAM" id="SSF46785">
    <property type="entry name" value="Winged helix' DNA-binding domain"/>
    <property type="match status" value="1"/>
</dbReference>
<organism evidence="2 3">
    <name type="scientific">Candidimonas nitroreducens</name>
    <dbReference type="NCBI Taxonomy" id="683354"/>
    <lineage>
        <taxon>Bacteria</taxon>
        <taxon>Pseudomonadati</taxon>
        <taxon>Pseudomonadota</taxon>
        <taxon>Betaproteobacteria</taxon>
        <taxon>Burkholderiales</taxon>
        <taxon>Alcaligenaceae</taxon>
        <taxon>Candidimonas</taxon>
    </lineage>
</organism>
<dbReference type="EMBL" id="NJIH01000001">
    <property type="protein sequence ID" value="OWT66259.1"/>
    <property type="molecule type" value="Genomic_DNA"/>
</dbReference>
<evidence type="ECO:0000259" key="1">
    <source>
        <dbReference type="Pfam" id="PF21906"/>
    </source>
</evidence>
<dbReference type="InterPro" id="IPR011213">
    <property type="entry name" value="NMN_biosyn"/>
</dbReference>
<dbReference type="Pfam" id="PF21906">
    <property type="entry name" value="WHD_NrtR"/>
    <property type="match status" value="1"/>
</dbReference>
<name>A0A225N5H8_9BURK</name>
<dbReference type="SUPFAM" id="SSF55811">
    <property type="entry name" value="Nudix"/>
    <property type="match status" value="1"/>
</dbReference>